<dbReference type="STRING" id="1515746.HR45_09815"/>
<keyword evidence="1" id="KW-0472">Membrane</keyword>
<comment type="caution">
    <text evidence="2">The sequence shown here is derived from an EMBL/GenBank/DDBJ whole genome shotgun (WGS) entry which is preliminary data.</text>
</comment>
<sequence>MTALLQALTLILLLGYPLAVYFGLQYLPGNLLALVIAALLLLRLMLQRQQVKALIAPLILGLALTIGSAIAKQQQWLLFYPLVINAAMLVLFAGSLWKTPCMVERLARITEPDLPDSARPYLRNVTRLWCGLFVINGSAALYTATCSSIQTWTLYNGFIAYLLIGTLAGGEWLYRHFWLTRS</sequence>
<keyword evidence="1" id="KW-0812">Transmembrane</keyword>
<protein>
    <recommendedName>
        <fullName evidence="4">DNA gyrase subunit B</fullName>
    </recommendedName>
</protein>
<keyword evidence="1" id="KW-1133">Transmembrane helix</keyword>
<accession>A0A094LR96</accession>
<dbReference type="eggNOG" id="COG4648">
    <property type="taxonomic scope" value="Bacteria"/>
</dbReference>
<dbReference type="EMBL" id="JPEO01000005">
    <property type="protein sequence ID" value="KFZ37703.1"/>
    <property type="molecule type" value="Genomic_DNA"/>
</dbReference>
<reference evidence="2 3" key="1">
    <citation type="submission" date="2014-06" db="EMBL/GenBank/DDBJ databases">
        <title>Shewanella sp. YQH10.</title>
        <authorList>
            <person name="Liu Y."/>
            <person name="Zeng R."/>
        </authorList>
    </citation>
    <scope>NUCLEOTIDE SEQUENCE [LARGE SCALE GENOMIC DNA]</scope>
    <source>
        <strain evidence="2 3">YQH10</strain>
    </source>
</reference>
<feature type="transmembrane region" description="Helical" evidence="1">
    <location>
        <begin position="29"/>
        <end position="46"/>
    </location>
</feature>
<feature type="transmembrane region" description="Helical" evidence="1">
    <location>
        <begin position="77"/>
        <end position="97"/>
    </location>
</feature>
<evidence type="ECO:0000313" key="3">
    <source>
        <dbReference type="Proteomes" id="UP000029264"/>
    </source>
</evidence>
<evidence type="ECO:0000256" key="1">
    <source>
        <dbReference type="SAM" id="Phobius"/>
    </source>
</evidence>
<keyword evidence="3" id="KW-1185">Reference proteome</keyword>
<evidence type="ECO:0000313" key="2">
    <source>
        <dbReference type="EMBL" id="KFZ37703.1"/>
    </source>
</evidence>
<name>A0A094LR96_9GAMM</name>
<dbReference type="OrthoDB" id="8537043at2"/>
<proteinExistence type="predicted"/>
<dbReference type="Proteomes" id="UP000029264">
    <property type="component" value="Unassembled WGS sequence"/>
</dbReference>
<feature type="transmembrane region" description="Helical" evidence="1">
    <location>
        <begin position="53"/>
        <end position="71"/>
    </location>
</feature>
<dbReference type="RefSeq" id="WP_037442306.1">
    <property type="nucleotide sequence ID" value="NZ_JPEO01000005.1"/>
</dbReference>
<evidence type="ECO:0008006" key="4">
    <source>
        <dbReference type="Google" id="ProtNLM"/>
    </source>
</evidence>
<organism evidence="2 3">
    <name type="scientific">Shewanella mangrovi</name>
    <dbReference type="NCBI Taxonomy" id="1515746"/>
    <lineage>
        <taxon>Bacteria</taxon>
        <taxon>Pseudomonadati</taxon>
        <taxon>Pseudomonadota</taxon>
        <taxon>Gammaproteobacteria</taxon>
        <taxon>Alteromonadales</taxon>
        <taxon>Shewanellaceae</taxon>
        <taxon>Shewanella</taxon>
    </lineage>
</organism>
<feature type="transmembrane region" description="Helical" evidence="1">
    <location>
        <begin position="158"/>
        <end position="174"/>
    </location>
</feature>
<gene>
    <name evidence="2" type="ORF">HR45_09815</name>
</gene>
<dbReference type="AlphaFoldDB" id="A0A094LR96"/>